<proteinExistence type="predicted"/>
<keyword evidence="3" id="KW-1185">Reference proteome</keyword>
<evidence type="ECO:0000313" key="3">
    <source>
        <dbReference type="Proteomes" id="UP001336835"/>
    </source>
</evidence>
<protein>
    <recommendedName>
        <fullName evidence="4">General secretion pathway protein GspM</fullName>
    </recommendedName>
</protein>
<keyword evidence="1" id="KW-0812">Transmembrane</keyword>
<name>A0ABU7I9D4_9SPHI</name>
<keyword evidence="1" id="KW-0472">Membrane</keyword>
<dbReference type="Proteomes" id="UP001336835">
    <property type="component" value="Unassembled WGS sequence"/>
</dbReference>
<gene>
    <name evidence="2" type="ORF">VRU48_12315</name>
</gene>
<accession>A0ABU7I9D4</accession>
<comment type="caution">
    <text evidence="2">The sequence shown here is derived from an EMBL/GenBank/DDBJ whole genome shotgun (WGS) entry which is preliminary data.</text>
</comment>
<dbReference type="RefSeq" id="WP_330108215.1">
    <property type="nucleotide sequence ID" value="NZ_JAZDQT010000002.1"/>
</dbReference>
<sequence length="180" mass="20510">MWKNLDHQKKNWVLMVGMVALLYIAYVFSLKHTFEAMRLNRQLKKEQSAAQSEDSTFPQVSRKNTFYANALKSYQVKKEDRENRLWQTVSGMASAQNVQVNFSTNTQSVTDTIALQQGMVAQQFTFKGNYFNLVKLLDTLSKSTGIGKIGEMKLSDKQELGTKEKTGQLTLQLTLNALEK</sequence>
<evidence type="ECO:0008006" key="4">
    <source>
        <dbReference type="Google" id="ProtNLM"/>
    </source>
</evidence>
<organism evidence="2 3">
    <name type="scientific">Pedobacter albus</name>
    <dbReference type="NCBI Taxonomy" id="3113905"/>
    <lineage>
        <taxon>Bacteria</taxon>
        <taxon>Pseudomonadati</taxon>
        <taxon>Bacteroidota</taxon>
        <taxon>Sphingobacteriia</taxon>
        <taxon>Sphingobacteriales</taxon>
        <taxon>Sphingobacteriaceae</taxon>
        <taxon>Pedobacter</taxon>
    </lineage>
</organism>
<evidence type="ECO:0000313" key="2">
    <source>
        <dbReference type="EMBL" id="MEE1945896.1"/>
    </source>
</evidence>
<feature type="transmembrane region" description="Helical" evidence="1">
    <location>
        <begin position="12"/>
        <end position="30"/>
    </location>
</feature>
<evidence type="ECO:0000256" key="1">
    <source>
        <dbReference type="SAM" id="Phobius"/>
    </source>
</evidence>
<dbReference type="EMBL" id="JAZDQT010000002">
    <property type="protein sequence ID" value="MEE1945896.1"/>
    <property type="molecule type" value="Genomic_DNA"/>
</dbReference>
<reference evidence="2 3" key="1">
    <citation type="submission" date="2024-01" db="EMBL/GenBank/DDBJ databases">
        <title>Pedobacter sp. nov., isolated from fresh soil.</title>
        <authorList>
            <person name="Le N.T.T."/>
        </authorList>
    </citation>
    <scope>NUCLEOTIDE SEQUENCE [LARGE SCALE GENOMIC DNA]</scope>
    <source>
        <strain evidence="2 3">KR3-3</strain>
    </source>
</reference>
<keyword evidence="1" id="KW-1133">Transmembrane helix</keyword>